<dbReference type="GeneID" id="27332478"/>
<dbReference type="STRING" id="91928.A0A0D2BVN2"/>
<feature type="region of interest" description="Disordered" evidence="2">
    <location>
        <begin position="367"/>
        <end position="419"/>
    </location>
</feature>
<feature type="compositionally biased region" description="Polar residues" evidence="2">
    <location>
        <begin position="260"/>
        <end position="270"/>
    </location>
</feature>
<dbReference type="RefSeq" id="XP_016235565.1">
    <property type="nucleotide sequence ID" value="XM_016379738.1"/>
</dbReference>
<dbReference type="AlphaFoldDB" id="A0A0D2BVN2"/>
<dbReference type="PANTHER" id="PTHR36167:SF4">
    <property type="entry name" value="FUNGAL N-TERMINAL DOMAIN-CONTAINING PROTEIN"/>
    <property type="match status" value="1"/>
</dbReference>
<name>A0A0D2BVN2_9EURO</name>
<dbReference type="VEuPathDB" id="FungiDB:PV08_05395"/>
<dbReference type="EMBL" id="KN847495">
    <property type="protein sequence ID" value="KIW15349.1"/>
    <property type="molecule type" value="Genomic_DNA"/>
</dbReference>
<feature type="region of interest" description="Disordered" evidence="2">
    <location>
        <begin position="445"/>
        <end position="502"/>
    </location>
</feature>
<dbReference type="Proteomes" id="UP000053328">
    <property type="component" value="Unassembled WGS sequence"/>
</dbReference>
<evidence type="ECO:0008006" key="5">
    <source>
        <dbReference type="Google" id="ProtNLM"/>
    </source>
</evidence>
<dbReference type="OrthoDB" id="4121285at2759"/>
<feature type="region of interest" description="Disordered" evidence="2">
    <location>
        <begin position="260"/>
        <end position="298"/>
    </location>
</feature>
<dbReference type="InterPro" id="IPR039327">
    <property type="entry name" value="CON7-like"/>
</dbReference>
<organism evidence="3 4">
    <name type="scientific">Exophiala spinifera</name>
    <dbReference type="NCBI Taxonomy" id="91928"/>
    <lineage>
        <taxon>Eukaryota</taxon>
        <taxon>Fungi</taxon>
        <taxon>Dikarya</taxon>
        <taxon>Ascomycota</taxon>
        <taxon>Pezizomycotina</taxon>
        <taxon>Eurotiomycetes</taxon>
        <taxon>Chaetothyriomycetidae</taxon>
        <taxon>Chaetothyriales</taxon>
        <taxon>Herpotrichiellaceae</taxon>
        <taxon>Exophiala</taxon>
    </lineage>
</organism>
<evidence type="ECO:0000256" key="1">
    <source>
        <dbReference type="SAM" id="Coils"/>
    </source>
</evidence>
<feature type="compositionally biased region" description="Polar residues" evidence="2">
    <location>
        <begin position="454"/>
        <end position="467"/>
    </location>
</feature>
<keyword evidence="4" id="KW-1185">Reference proteome</keyword>
<feature type="coiled-coil region" evidence="1">
    <location>
        <begin position="309"/>
        <end position="350"/>
    </location>
</feature>
<evidence type="ECO:0000256" key="2">
    <source>
        <dbReference type="SAM" id="MobiDB-lite"/>
    </source>
</evidence>
<dbReference type="PANTHER" id="PTHR36167">
    <property type="entry name" value="C2H2 FINGER DOMAIN TRANSCRIPTION FACTOR (EUROFUNG)-RELATED"/>
    <property type="match status" value="1"/>
</dbReference>
<gene>
    <name evidence="3" type="ORF">PV08_05395</name>
</gene>
<dbReference type="HOGENOM" id="CLU_409947_0_0_1"/>
<accession>A0A0D2BVN2</accession>
<sequence length="670" mass="75739">MAEVGLVASLIGIAAFGVRLTTELYQFGATASSAREQTDFIARNLRLYSDVLELLADRIDDDEPIHSDKALDLVDEIYHQSHDLFYRIEDLLPKRMNLVQRIKWTYSKAKVEVLVAEIEYLKSTVNLLVSVLYTGKTIRSYRKQKRSKDYVNQIELQRIKVQNAIVEQINATDSKVKLQAEAEKEERIALEAESHSSCQAISKAQIHGTALSRDLVIAQFRDSLGSTVDISEERGMIMNQSVDLLKELLSQWTTLAEQTNASTSNITANSPPDRRKRRGHQDHDPAAEEQWRRDHKSQADLAKDLARDRAKLADELEQRSTQAAQYERQFREMEALNRELQSRLKDQRQSQMQHPYEGLSMLEILTRRSNPPDDDDNNNNNSPEVSKDHDKQPSGRPSTKQPWHPYDTGHLGAQPAGSRHTAPYQEIPLLSKAESPTWSNESLINGTRLKDRSGQNGSSNKAPSNRNAVDGQKKQDRAPSSNDNLSAGPWLHGHENPARPTSSATAPLILRSALASSKPKKPRLARASIHFAPYAYDNEGRKYDLLQPDSQDSHNTLTTESNDGGKLRYADHIMISSTGEVFVSCYDSVQQTASRRYRFPIYRDEASARLPRAFAAMTARVRYDTRRKKFFAVEDAEGTVVQRPVEQCYHRSSKFFLISPPPALRKGPQP</sequence>
<evidence type="ECO:0000313" key="4">
    <source>
        <dbReference type="Proteomes" id="UP000053328"/>
    </source>
</evidence>
<evidence type="ECO:0000313" key="3">
    <source>
        <dbReference type="EMBL" id="KIW15349.1"/>
    </source>
</evidence>
<dbReference type="GO" id="GO:0006355">
    <property type="term" value="P:regulation of DNA-templated transcription"/>
    <property type="evidence" value="ECO:0007669"/>
    <property type="project" value="InterPro"/>
</dbReference>
<feature type="compositionally biased region" description="Basic and acidic residues" evidence="2">
    <location>
        <begin position="281"/>
        <end position="298"/>
    </location>
</feature>
<proteinExistence type="predicted"/>
<reference evidence="3 4" key="1">
    <citation type="submission" date="2015-01" db="EMBL/GenBank/DDBJ databases">
        <title>The Genome Sequence of Exophiala spinifera CBS89968.</title>
        <authorList>
            <consortium name="The Broad Institute Genomics Platform"/>
            <person name="Cuomo C."/>
            <person name="de Hoog S."/>
            <person name="Gorbushina A."/>
            <person name="Stielow B."/>
            <person name="Teixiera M."/>
            <person name="Abouelleil A."/>
            <person name="Chapman S.B."/>
            <person name="Priest M."/>
            <person name="Young S.K."/>
            <person name="Wortman J."/>
            <person name="Nusbaum C."/>
            <person name="Birren B."/>
        </authorList>
    </citation>
    <scope>NUCLEOTIDE SEQUENCE [LARGE SCALE GENOMIC DNA]</scope>
    <source>
        <strain evidence="3 4">CBS 89968</strain>
    </source>
</reference>
<protein>
    <recommendedName>
        <fullName evidence="5">Fungal N-terminal domain-containing protein</fullName>
    </recommendedName>
</protein>
<keyword evidence="1" id="KW-0175">Coiled coil</keyword>